<accession>A0A1B3SLK3</accession>
<evidence type="ECO:0000259" key="9">
    <source>
        <dbReference type="Pfam" id="PF00171"/>
    </source>
</evidence>
<dbReference type="PANTHER" id="PTHR11496">
    <property type="entry name" value="ALCOHOL DEHYDROGENASE"/>
    <property type="match status" value="1"/>
</dbReference>
<dbReference type="InterPro" id="IPR018211">
    <property type="entry name" value="ADH_Fe_CS"/>
</dbReference>
<dbReference type="PANTHER" id="PTHR11496:SF83">
    <property type="entry name" value="HYDROXYACID-OXOACID TRANSHYDROGENASE, MITOCHONDRIAL"/>
    <property type="match status" value="1"/>
</dbReference>
<dbReference type="OrthoDB" id="9804734at2"/>
<keyword evidence="4" id="KW-0520">NAD</keyword>
<dbReference type="InterPro" id="IPR034789">
    <property type="entry name" value="AAD_C"/>
</dbReference>
<dbReference type="Gene3D" id="3.40.605.10">
    <property type="entry name" value="Aldehyde Dehydrogenase, Chain A, domain 1"/>
    <property type="match status" value="1"/>
</dbReference>
<dbReference type="GO" id="GO:0046872">
    <property type="term" value="F:metal ion binding"/>
    <property type="evidence" value="ECO:0007669"/>
    <property type="project" value="InterPro"/>
</dbReference>
<dbReference type="InterPro" id="IPR056798">
    <property type="entry name" value="ADH_Fe_C"/>
</dbReference>
<dbReference type="GO" id="GO:0015976">
    <property type="term" value="P:carbon utilization"/>
    <property type="evidence" value="ECO:0007669"/>
    <property type="project" value="InterPro"/>
</dbReference>
<evidence type="ECO:0000256" key="8">
    <source>
        <dbReference type="PIRNR" id="PIRNR000111"/>
    </source>
</evidence>
<keyword evidence="13" id="KW-1185">Reference proteome</keyword>
<dbReference type="Gene3D" id="3.40.50.1970">
    <property type="match status" value="1"/>
</dbReference>
<dbReference type="NCBIfam" id="NF010378">
    <property type="entry name" value="PRK13805.1"/>
    <property type="match status" value="1"/>
</dbReference>
<comment type="similarity">
    <text evidence="7 8">In the C-terminal section; belongs to the iron-containing alcohol dehydrogenase family.</text>
</comment>
<dbReference type="GO" id="GO:0006066">
    <property type="term" value="P:alcohol metabolic process"/>
    <property type="evidence" value="ECO:0007669"/>
    <property type="project" value="InterPro"/>
</dbReference>
<dbReference type="InterPro" id="IPR039697">
    <property type="entry name" value="Alcohol_dehydrogenase_Fe"/>
</dbReference>
<dbReference type="STRING" id="216938.SHELI_v1c08310"/>
<evidence type="ECO:0000256" key="1">
    <source>
        <dbReference type="ARBA" id="ARBA00001954"/>
    </source>
</evidence>
<reference evidence="12 13" key="1">
    <citation type="submission" date="2016-08" db="EMBL/GenBank/DDBJ databases">
        <title>Complete genome sequence of Spiroplasma helicoides TABS-2 (DSM 22551).</title>
        <authorList>
            <person name="Shen W.-Y."/>
            <person name="Lo W.-S."/>
            <person name="Lai Y.-C."/>
            <person name="Kuo C.-H."/>
        </authorList>
    </citation>
    <scope>NUCLEOTIDE SEQUENCE [LARGE SCALE GENOMIC DNA]</scope>
    <source>
        <strain evidence="12 13">TABS-2</strain>
    </source>
</reference>
<dbReference type="Gene3D" id="3.40.309.10">
    <property type="entry name" value="Aldehyde Dehydrogenase, Chain A, domain 2"/>
    <property type="match status" value="1"/>
</dbReference>
<dbReference type="InterPro" id="IPR016161">
    <property type="entry name" value="Ald_DH/histidinol_DH"/>
</dbReference>
<dbReference type="FunFam" id="3.40.50.1970:FF:000003">
    <property type="entry name" value="Alcohol dehydrogenase, iron-containing"/>
    <property type="match status" value="1"/>
</dbReference>
<evidence type="ECO:0000259" key="10">
    <source>
        <dbReference type="Pfam" id="PF00465"/>
    </source>
</evidence>
<dbReference type="PATRIC" id="fig|216938.3.peg.844"/>
<dbReference type="AlphaFoldDB" id="A0A1B3SLK3"/>
<keyword evidence="2 8" id="KW-0560">Oxidoreductase</keyword>
<dbReference type="CDD" id="cd08178">
    <property type="entry name" value="AAD_C"/>
    <property type="match status" value="1"/>
</dbReference>
<evidence type="ECO:0000256" key="3">
    <source>
        <dbReference type="ARBA" id="ARBA00023004"/>
    </source>
</evidence>
<dbReference type="GO" id="GO:0008774">
    <property type="term" value="F:acetaldehyde dehydrogenase (acetylating) activity"/>
    <property type="evidence" value="ECO:0007669"/>
    <property type="project" value="UniProtKB-UniRule"/>
</dbReference>
<evidence type="ECO:0000256" key="5">
    <source>
        <dbReference type="ARBA" id="ARBA00023268"/>
    </source>
</evidence>
<dbReference type="InterPro" id="IPR001670">
    <property type="entry name" value="ADH_Fe/GldA"/>
</dbReference>
<name>A0A1B3SLK3_9MOLU</name>
<dbReference type="Proteomes" id="UP000094378">
    <property type="component" value="Chromosome"/>
</dbReference>
<evidence type="ECO:0000256" key="2">
    <source>
        <dbReference type="ARBA" id="ARBA00023002"/>
    </source>
</evidence>
<dbReference type="InterPro" id="IPR015590">
    <property type="entry name" value="Aldehyde_DH_dom"/>
</dbReference>
<dbReference type="Pfam" id="PF00465">
    <property type="entry name" value="Fe-ADH"/>
    <property type="match status" value="1"/>
</dbReference>
<feature type="domain" description="Aldehyde dehydrogenase" evidence="9">
    <location>
        <begin position="2"/>
        <end position="269"/>
    </location>
</feature>
<dbReference type="Gene3D" id="1.20.1090.10">
    <property type="entry name" value="Dehydroquinate synthase-like - alpha domain"/>
    <property type="match status" value="1"/>
</dbReference>
<dbReference type="InterPro" id="IPR016163">
    <property type="entry name" value="Ald_DH_C"/>
</dbReference>
<dbReference type="CDD" id="cd07122">
    <property type="entry name" value="ALDH_F20_ACDH"/>
    <property type="match status" value="1"/>
</dbReference>
<feature type="domain" description="Fe-containing alcohol dehydrogenase-like C-terminal" evidence="11">
    <location>
        <begin position="647"/>
        <end position="857"/>
    </location>
</feature>
<dbReference type="Pfam" id="PF25137">
    <property type="entry name" value="ADH_Fe_C"/>
    <property type="match status" value="1"/>
</dbReference>
<dbReference type="PROSITE" id="PS00060">
    <property type="entry name" value="ADH_IRON_2"/>
    <property type="match status" value="1"/>
</dbReference>
<evidence type="ECO:0000313" key="12">
    <source>
        <dbReference type="EMBL" id="AOG60780.1"/>
    </source>
</evidence>
<evidence type="ECO:0000256" key="4">
    <source>
        <dbReference type="ARBA" id="ARBA00023027"/>
    </source>
</evidence>
<feature type="domain" description="Alcohol dehydrogenase iron-type/glycerol dehydrogenase GldA" evidence="10">
    <location>
        <begin position="452"/>
        <end position="632"/>
    </location>
</feature>
<organism evidence="12 13">
    <name type="scientific">Spiroplasma helicoides</name>
    <dbReference type="NCBI Taxonomy" id="216938"/>
    <lineage>
        <taxon>Bacteria</taxon>
        <taxon>Bacillati</taxon>
        <taxon>Mycoplasmatota</taxon>
        <taxon>Mollicutes</taxon>
        <taxon>Entomoplasmatales</taxon>
        <taxon>Spiroplasmataceae</taxon>
        <taxon>Spiroplasma</taxon>
    </lineage>
</organism>
<dbReference type="KEGG" id="shj:SHELI_v1c08310"/>
<evidence type="ECO:0000256" key="6">
    <source>
        <dbReference type="ARBA" id="ARBA00035641"/>
    </source>
</evidence>
<evidence type="ECO:0000256" key="7">
    <source>
        <dbReference type="ARBA" id="ARBA00035645"/>
    </source>
</evidence>
<dbReference type="Pfam" id="PF00171">
    <property type="entry name" value="Aldedh"/>
    <property type="match status" value="1"/>
</dbReference>
<dbReference type="PIRSF" id="PIRSF000111">
    <property type="entry name" value="ALDH_ADH"/>
    <property type="match status" value="1"/>
</dbReference>
<evidence type="ECO:0000259" key="11">
    <source>
        <dbReference type="Pfam" id="PF25137"/>
    </source>
</evidence>
<evidence type="ECO:0000313" key="13">
    <source>
        <dbReference type="Proteomes" id="UP000094378"/>
    </source>
</evidence>
<dbReference type="GO" id="GO:0004022">
    <property type="term" value="F:alcohol dehydrogenase (NAD+) activity"/>
    <property type="evidence" value="ECO:0007669"/>
    <property type="project" value="UniProtKB-UniRule"/>
</dbReference>
<dbReference type="EMBL" id="CP017015">
    <property type="protein sequence ID" value="AOG60780.1"/>
    <property type="molecule type" value="Genomic_DNA"/>
</dbReference>
<comment type="similarity">
    <text evidence="6 8">In the N-terminal section; belongs to the aldehyde dehydrogenase family.</text>
</comment>
<gene>
    <name evidence="12" type="primary">adhE</name>
    <name evidence="12" type="ORF">SHELI_v1c08310</name>
</gene>
<dbReference type="InterPro" id="IPR012079">
    <property type="entry name" value="Bifunc_Ald-ADH"/>
</dbReference>
<proteinExistence type="inferred from homology"/>
<dbReference type="FunFam" id="1.20.1090.10:FF:000001">
    <property type="entry name" value="Aldehyde-alcohol dehydrogenase"/>
    <property type="match status" value="1"/>
</dbReference>
<dbReference type="SUPFAM" id="SSF56796">
    <property type="entry name" value="Dehydroquinate synthase-like"/>
    <property type="match status" value="1"/>
</dbReference>
<sequence>MKDLEQIFEKARKAYEEFSTFSQEKVDHIFKRAALAANEQRIPLAKMACEETSMGIVEDKILKNHYASEFIYNKFKDLQTVGTFYTNRALGIQKIYEPIGIVGAVIPTTNPTSTAIFKCLLALKTRNAIVISPHPGAKKCTIEAAKVVLKAAVEAGAPEGIIGWVENPSLEGTEYVMKNANIILATGGPGMVKAAYSSGVPAIGVGAGNAPAIIDESANIETATSSIVQSNTFDNGVVCATENSVVVVEKIYDQVVKAFERKNTYVVTKEEDKEKFRKAMFKEGKFGLLNADLVGRSALVVAEKVGIKVPPTTRFILVEAESTDHSEALAHEKLSTYATLYKAKNYDDAIQKAKNILKMGAGHTASLWADVSAHPDVLEKFKTLNPGRLIVNSPSSLGGVGDMYNFGLDPSLTLGCGTHGGNSFSSNVGPLNLLNVKTVAERRENMQWLRLPERIYHKFGSLQYAFEDLKEWGIKKVYIVTDKVINQLYGKKITEQLDKLGVAYTVFDGVEPNPMLSTTKKGAEDMRKYAPDLIIGFGGGSSMDAAKLMWLMYENDGKEIDFKDLAVTFADIRKRIVKYPVTGRKAKMICIPTTSGTGSEVTPFSVITDDKTHTKYPLADYSLTPQMAIIDPELTLTIPKGATNAPALDALTHCLEAYVSIMATEYTDGYAVQGAKNIVNYLPRAYHDGKSDVEARAKVMDGAAFAGISFANAFLGIVHSMSHKVGGYHGVIHGAANAILLPHVIRYNAACVLEGGKQAYFSQFETQNSMEKYAQMARELGLKGKTNEELVDALIETVQKLTKEVELHTSFKEYGVDEKNFLATIDKMSEDAFDDQCTGANPRYPLIEDLKNIYLDAFYGNPVKKFSK</sequence>
<protein>
    <recommendedName>
        <fullName evidence="8">Aldehyde-alcohol dehydrogenase</fullName>
    </recommendedName>
</protein>
<comment type="cofactor">
    <cofactor evidence="1">
        <name>Fe(2+)</name>
        <dbReference type="ChEBI" id="CHEBI:29033"/>
    </cofactor>
</comment>
<keyword evidence="5" id="KW-0511">Multifunctional enzyme</keyword>
<keyword evidence="3" id="KW-0408">Iron</keyword>
<dbReference type="SUPFAM" id="SSF53720">
    <property type="entry name" value="ALDH-like"/>
    <property type="match status" value="1"/>
</dbReference>
<dbReference type="InterPro" id="IPR016162">
    <property type="entry name" value="Ald_DH_N"/>
</dbReference>